<dbReference type="EMBL" id="AF403738">
    <property type="protein sequence ID" value="AAK94131.1"/>
    <property type="molecule type" value="Genomic_DNA"/>
</dbReference>
<sequence>MADVAQQDHEEDGTQHYNGEPNVHHDHLSMLRRIFGGGGVSKNRTLKQRSAGLSPAEKLRYPRMVARRNNVSLRKFAMSANSQRLLEWIVKANHIPDQIKNEIKSLVERLLRSPSEENLIHLQIMLNVLVHTLERFETRKTQYRFVIQVLRSGMNMALEGKYAGNEKLQILHEVLVEESDNLEDNSFAMLKMFIHDFNTLDPEELSFKETNPLVDLAIKFVSKAAVQVLFGTANKRESKAVPFRGGIVPHWPPPPPSVPSKPPECTTSTLTS</sequence>
<gene>
    <name evidence="2" type="primary">CUN053</name>
</gene>
<proteinExistence type="predicted"/>
<feature type="region of interest" description="Disordered" evidence="1">
    <location>
        <begin position="1"/>
        <end position="23"/>
    </location>
</feature>
<reference evidence="2 3" key="1">
    <citation type="journal article" date="2001" name="J. Virol.">
        <title>Genome sequence of a baculovirus pathogenic for Culex nigripalpus.</title>
        <authorList>
            <person name="Afonso C.L."/>
            <person name="Tulman E.R."/>
            <person name="Lu Z."/>
            <person name="Balinsky C.A."/>
            <person name="Moser B.A."/>
            <person name="Becnel J.J."/>
            <person name="Rock D.L."/>
            <person name="Kutish G.F."/>
        </authorList>
    </citation>
    <scope>NUCLEOTIDE SEQUENCE [LARGE SCALE GENOMIC DNA]</scope>
    <source>
        <strain evidence="3">Isolate Florida/1997</strain>
    </source>
</reference>
<evidence type="ECO:0000313" key="2">
    <source>
        <dbReference type="EMBL" id="AAK94131.1"/>
    </source>
</evidence>
<organism evidence="2 3">
    <name type="scientific">Culex nigripalpus nucleopolyhedrovirus (isolate Florida/1997)</name>
    <name type="common">CuniNPV</name>
    <dbReference type="NCBI Taxonomy" id="645993"/>
    <lineage>
        <taxon>Viruses</taxon>
        <taxon>Viruses incertae sedis</taxon>
        <taxon>Naldaviricetes</taxon>
        <taxon>Lefavirales</taxon>
        <taxon>Baculoviridae</taxon>
        <taxon>Deltabaculovirus</taxon>
    </lineage>
</organism>
<dbReference type="RefSeq" id="NP_203358.1">
    <property type="nucleotide sequence ID" value="NC_003084.1"/>
</dbReference>
<dbReference type="Proteomes" id="UP000006635">
    <property type="component" value="Segment"/>
</dbReference>
<evidence type="ECO:0000256" key="1">
    <source>
        <dbReference type="SAM" id="MobiDB-lite"/>
    </source>
</evidence>
<evidence type="ECO:0000313" key="3">
    <source>
        <dbReference type="Proteomes" id="UP000006635"/>
    </source>
</evidence>
<protein>
    <submittedName>
        <fullName evidence="2">Uncharacterized protein</fullName>
    </submittedName>
</protein>
<feature type="region of interest" description="Disordered" evidence="1">
    <location>
        <begin position="247"/>
        <end position="272"/>
    </location>
</feature>
<keyword evidence="3" id="KW-1185">Reference proteome</keyword>
<feature type="compositionally biased region" description="Basic and acidic residues" evidence="1">
    <location>
        <begin position="1"/>
        <end position="14"/>
    </location>
</feature>
<dbReference type="GeneID" id="921869"/>
<name>Q919M2_NPVCO</name>
<accession>Q919M2</accession>
<organismHost>
    <name type="scientific">Culex nigripalpus</name>
    <dbReference type="NCBI Taxonomy" id="42429"/>
</organismHost>
<feature type="compositionally biased region" description="Pro residues" evidence="1">
    <location>
        <begin position="250"/>
        <end position="262"/>
    </location>
</feature>
<dbReference type="KEGG" id="vg:921869"/>